<evidence type="ECO:0000256" key="1">
    <source>
        <dbReference type="SAM" id="MobiDB-lite"/>
    </source>
</evidence>
<keyword evidence="2" id="KW-0255">Endonuclease</keyword>
<feature type="region of interest" description="Disordered" evidence="1">
    <location>
        <begin position="1"/>
        <end position="25"/>
    </location>
</feature>
<keyword evidence="2" id="KW-0540">Nuclease</keyword>
<keyword evidence="3" id="KW-1185">Reference proteome</keyword>
<dbReference type="SUPFAM" id="SSF52980">
    <property type="entry name" value="Restriction endonuclease-like"/>
    <property type="match status" value="1"/>
</dbReference>
<reference evidence="3" key="1">
    <citation type="journal article" date="2019" name="Int. J. Syst. Evol. Microbiol.">
        <title>The Global Catalogue of Microorganisms (GCM) 10K type strain sequencing project: providing services to taxonomists for standard genome sequencing and annotation.</title>
        <authorList>
            <consortium name="The Broad Institute Genomics Platform"/>
            <consortium name="The Broad Institute Genome Sequencing Center for Infectious Disease"/>
            <person name="Wu L."/>
            <person name="Ma J."/>
        </authorList>
    </citation>
    <scope>NUCLEOTIDE SEQUENCE [LARGE SCALE GENOMIC DNA]</scope>
    <source>
        <strain evidence="3">CGMCC 4.7645</strain>
    </source>
</reference>
<dbReference type="InterPro" id="IPR015105">
    <property type="entry name" value="NgoMIV"/>
</dbReference>
<evidence type="ECO:0000313" key="3">
    <source>
        <dbReference type="Proteomes" id="UP001597417"/>
    </source>
</evidence>
<keyword evidence="2" id="KW-0378">Hydrolase</keyword>
<dbReference type="Proteomes" id="UP001597417">
    <property type="component" value="Unassembled WGS sequence"/>
</dbReference>
<dbReference type="GO" id="GO:0004519">
    <property type="term" value="F:endonuclease activity"/>
    <property type="evidence" value="ECO:0007669"/>
    <property type="project" value="UniProtKB-KW"/>
</dbReference>
<dbReference type="InterPro" id="IPR011335">
    <property type="entry name" value="Restrct_endonuc-II-like"/>
</dbReference>
<dbReference type="EMBL" id="JBHUKR010000007">
    <property type="protein sequence ID" value="MFD2417305.1"/>
    <property type="molecule type" value="Genomic_DNA"/>
</dbReference>
<proteinExistence type="predicted"/>
<protein>
    <submittedName>
        <fullName evidence="2">NgoMIV family type II restriction endonuclease</fullName>
    </submittedName>
</protein>
<dbReference type="Gene3D" id="3.40.50.10010">
    <property type="entry name" value="Type-2 restriction enzyme NgoMIV"/>
    <property type="match status" value="1"/>
</dbReference>
<accession>A0ABW5FRL6</accession>
<name>A0ABW5FRL6_9PSEU</name>
<organism evidence="2 3">
    <name type="scientific">Amycolatopsis pigmentata</name>
    <dbReference type="NCBI Taxonomy" id="450801"/>
    <lineage>
        <taxon>Bacteria</taxon>
        <taxon>Bacillati</taxon>
        <taxon>Actinomycetota</taxon>
        <taxon>Actinomycetes</taxon>
        <taxon>Pseudonocardiales</taxon>
        <taxon>Pseudonocardiaceae</taxon>
        <taxon>Amycolatopsis</taxon>
    </lineage>
</organism>
<dbReference type="RefSeq" id="WP_378264951.1">
    <property type="nucleotide sequence ID" value="NZ_JBHUKR010000007.1"/>
</dbReference>
<comment type="caution">
    <text evidence="2">The sequence shown here is derived from an EMBL/GenBank/DDBJ whole genome shotgun (WGS) entry which is preliminary data.</text>
</comment>
<dbReference type="InterPro" id="IPR037083">
    <property type="entry name" value="NgoMIV_sf"/>
</dbReference>
<evidence type="ECO:0000313" key="2">
    <source>
        <dbReference type="EMBL" id="MFD2417305.1"/>
    </source>
</evidence>
<gene>
    <name evidence="2" type="ORF">ACFSXZ_13330</name>
</gene>
<dbReference type="Pfam" id="PF09015">
    <property type="entry name" value="NgoMIV_restric"/>
    <property type="match status" value="1"/>
</dbReference>
<sequence>MPASFTRDLCGYRPKNGKPNTSDASDDLSVRLGERFLEVLGVVAGDVKPDQNGLVLERKVIDCLSAVRPDLVIDNSYSALRFSQYEHLDVFPKFRSNYRQSDTSVKELESQVANLPDTPTRRRMAKLVKKIADGYDINAELVQELIGQMPEESLLKIDVAIGIPQFDAAPELAAALSVKWSLRTDRAQDCVSQGHKLVTQRRGRMPHFGVITAEPRPSMLRILADGSGAVDWVYHLDLPALAKAIELEARETRNPEKWPPKATFDRLMNQKRLRDFEDLVTLVKKLPKADTASVSGSLRSP</sequence>